<organism evidence="8 9">
    <name type="scientific">Apibacter muscae</name>
    <dbReference type="NCBI Taxonomy" id="2509004"/>
    <lineage>
        <taxon>Bacteria</taxon>
        <taxon>Pseudomonadati</taxon>
        <taxon>Bacteroidota</taxon>
        <taxon>Flavobacteriia</taxon>
        <taxon>Flavobacteriales</taxon>
        <taxon>Weeksellaceae</taxon>
        <taxon>Apibacter</taxon>
    </lineage>
</organism>
<dbReference type="PANTHER" id="PTHR42844">
    <property type="entry name" value="DIHYDRONEOPTERIN ALDOLASE 1-RELATED"/>
    <property type="match status" value="1"/>
</dbReference>
<evidence type="ECO:0000259" key="7">
    <source>
        <dbReference type="SMART" id="SM00905"/>
    </source>
</evidence>
<dbReference type="GO" id="GO:0046656">
    <property type="term" value="P:folic acid biosynthetic process"/>
    <property type="evidence" value="ECO:0007669"/>
    <property type="project" value="UniProtKB-UniRule"/>
</dbReference>
<gene>
    <name evidence="8" type="primary">folB</name>
    <name evidence="8" type="ORF">ETU09_04845</name>
</gene>
<dbReference type="InterPro" id="IPR006156">
    <property type="entry name" value="Dihydroneopterin_aldolase"/>
</dbReference>
<protein>
    <recommendedName>
        <fullName evidence="6">7,8-dihydroneopterin aldolase</fullName>
        <ecNumber evidence="6">4.1.2.25</ecNumber>
    </recommendedName>
</protein>
<sequence length="119" mass="13636">MEKIKLKNIRIYANHGCMAEEAKIGSFYLINLTVWMDLKMAGLSDNLTDTVNYGDLTNIIKAQMHKRSNLLENIAHRILFEINLQFPTINKAKISVEKINPPVNADLDTVKVTFKKKFN</sequence>
<dbReference type="EMBL" id="SELH01000017">
    <property type="protein sequence ID" value="TWP28648.1"/>
    <property type="molecule type" value="Genomic_DNA"/>
</dbReference>
<dbReference type="InterPro" id="IPR043133">
    <property type="entry name" value="GTP-CH-I_C/QueF"/>
</dbReference>
<dbReference type="InterPro" id="IPR006157">
    <property type="entry name" value="FolB_dom"/>
</dbReference>
<comment type="pathway">
    <text evidence="2 6">Cofactor biosynthesis; tetrahydrofolate biosynthesis; 2-amino-4-hydroxy-6-hydroxymethyl-7,8-dihydropteridine diphosphate from 7,8-dihydroneopterin triphosphate: step 3/4.</text>
</comment>
<evidence type="ECO:0000313" key="8">
    <source>
        <dbReference type="EMBL" id="TWP28648.1"/>
    </source>
</evidence>
<dbReference type="AlphaFoldDB" id="A0A563DEB2"/>
<comment type="function">
    <text evidence="6">Catalyzes the conversion of 7,8-dihydroneopterin to 6-hydroxymethyl-7,8-dihydropterin.</text>
</comment>
<evidence type="ECO:0000313" key="9">
    <source>
        <dbReference type="Proteomes" id="UP000319499"/>
    </source>
</evidence>
<keyword evidence="5 6" id="KW-0456">Lyase</keyword>
<dbReference type="GO" id="GO:0005737">
    <property type="term" value="C:cytoplasm"/>
    <property type="evidence" value="ECO:0007669"/>
    <property type="project" value="TreeGrafter"/>
</dbReference>
<dbReference type="NCBIfam" id="TIGR00526">
    <property type="entry name" value="folB_dom"/>
    <property type="match status" value="1"/>
</dbReference>
<proteinExistence type="inferred from homology"/>
<comment type="caution">
    <text evidence="8">The sequence shown here is derived from an EMBL/GenBank/DDBJ whole genome shotgun (WGS) entry which is preliminary data.</text>
</comment>
<keyword evidence="9" id="KW-1185">Reference proteome</keyword>
<dbReference type="GO" id="GO:0046654">
    <property type="term" value="P:tetrahydrofolate biosynthetic process"/>
    <property type="evidence" value="ECO:0007669"/>
    <property type="project" value="UniProtKB-UniRule"/>
</dbReference>
<evidence type="ECO:0000256" key="1">
    <source>
        <dbReference type="ARBA" id="ARBA00001353"/>
    </source>
</evidence>
<dbReference type="NCBIfam" id="TIGR00525">
    <property type="entry name" value="folB"/>
    <property type="match status" value="1"/>
</dbReference>
<evidence type="ECO:0000256" key="6">
    <source>
        <dbReference type="RuleBase" id="RU362079"/>
    </source>
</evidence>
<name>A0A563DEB2_9FLAO</name>
<comment type="similarity">
    <text evidence="3 6">Belongs to the DHNA family.</text>
</comment>
<dbReference type="GO" id="GO:0004150">
    <property type="term" value="F:dihydroneopterin aldolase activity"/>
    <property type="evidence" value="ECO:0007669"/>
    <property type="project" value="UniProtKB-UniRule"/>
</dbReference>
<dbReference type="PANTHER" id="PTHR42844:SF1">
    <property type="entry name" value="DIHYDRONEOPTERIN ALDOLASE 1-RELATED"/>
    <property type="match status" value="1"/>
</dbReference>
<dbReference type="OrthoDB" id="9803748at2"/>
<dbReference type="EC" id="4.1.2.25" evidence="6"/>
<feature type="domain" description="Dihydroneopterin aldolase/epimerase" evidence="7">
    <location>
        <begin position="4"/>
        <end position="116"/>
    </location>
</feature>
<evidence type="ECO:0000256" key="4">
    <source>
        <dbReference type="ARBA" id="ARBA00022909"/>
    </source>
</evidence>
<dbReference type="SMART" id="SM00905">
    <property type="entry name" value="FolB"/>
    <property type="match status" value="1"/>
</dbReference>
<dbReference type="Pfam" id="PF02152">
    <property type="entry name" value="FolB"/>
    <property type="match status" value="1"/>
</dbReference>
<keyword evidence="4 6" id="KW-0289">Folate biosynthesis</keyword>
<dbReference type="Proteomes" id="UP000319499">
    <property type="component" value="Unassembled WGS sequence"/>
</dbReference>
<evidence type="ECO:0000256" key="2">
    <source>
        <dbReference type="ARBA" id="ARBA00005013"/>
    </source>
</evidence>
<comment type="catalytic activity">
    <reaction evidence="1 6">
        <text>7,8-dihydroneopterin = 6-hydroxymethyl-7,8-dihydropterin + glycolaldehyde</text>
        <dbReference type="Rhea" id="RHEA:10540"/>
        <dbReference type="ChEBI" id="CHEBI:17001"/>
        <dbReference type="ChEBI" id="CHEBI:17071"/>
        <dbReference type="ChEBI" id="CHEBI:44841"/>
        <dbReference type="EC" id="4.1.2.25"/>
    </reaction>
</comment>
<evidence type="ECO:0000256" key="5">
    <source>
        <dbReference type="ARBA" id="ARBA00023239"/>
    </source>
</evidence>
<reference evidence="8 9" key="1">
    <citation type="submission" date="2019-02" db="EMBL/GenBank/DDBJ databases">
        <title>Apibacter muscae sp. nov.: a novel member of the house fly microbiota.</title>
        <authorList>
            <person name="Park R."/>
        </authorList>
    </citation>
    <scope>NUCLEOTIDE SEQUENCE [LARGE SCALE GENOMIC DNA]</scope>
    <source>
        <strain evidence="8 9">AL1</strain>
    </source>
</reference>
<dbReference type="RefSeq" id="WP_146292228.1">
    <property type="nucleotide sequence ID" value="NZ_SELH01000017.1"/>
</dbReference>
<dbReference type="Gene3D" id="3.30.1130.10">
    <property type="match status" value="1"/>
</dbReference>
<dbReference type="UniPathway" id="UPA00077">
    <property type="reaction ID" value="UER00154"/>
</dbReference>
<evidence type="ECO:0000256" key="3">
    <source>
        <dbReference type="ARBA" id="ARBA00005708"/>
    </source>
</evidence>
<dbReference type="SUPFAM" id="SSF55620">
    <property type="entry name" value="Tetrahydrobiopterin biosynthesis enzymes-like"/>
    <property type="match status" value="1"/>
</dbReference>
<accession>A0A563DEB2</accession>